<dbReference type="RefSeq" id="WP_061997639.1">
    <property type="nucleotide sequence ID" value="NZ_JAUOQI010000001.1"/>
</dbReference>
<evidence type="ECO:0000256" key="1">
    <source>
        <dbReference type="SAM" id="Coils"/>
    </source>
</evidence>
<keyword evidence="2" id="KW-1133">Transmembrane helix</keyword>
<gene>
    <name evidence="3" type="ORF">Q4527_02290</name>
</gene>
<name>A0AAW7Z1S4_9ALTE</name>
<comment type="caution">
    <text evidence="3">The sequence shown here is derived from an EMBL/GenBank/DDBJ whole genome shotgun (WGS) entry which is preliminary data.</text>
</comment>
<reference evidence="3" key="1">
    <citation type="submission" date="2023-07" db="EMBL/GenBank/DDBJ databases">
        <title>Genome content predicts the carbon catabolic preferences of heterotrophic bacteria.</title>
        <authorList>
            <person name="Gralka M."/>
        </authorList>
    </citation>
    <scope>NUCLEOTIDE SEQUENCE</scope>
    <source>
        <strain evidence="3">F2M12</strain>
    </source>
</reference>
<keyword evidence="2" id="KW-0812">Transmembrane</keyword>
<sequence length="159" mass="18414">MISWLNSNPSVISFITLSIIFIGWSVVFQNSKRITDRNETYNILRSLIDKLEKIVNEGTNFWLNPSSNNLENIAQTKVFLNYIAHIKSDLKLLELRKITIIKNKNLVIIRSSLTLNAESANNLDLEERSEKIEDLAEAIESLKMECYSKYMKLYPLTDK</sequence>
<dbReference type="Proteomes" id="UP001170717">
    <property type="component" value="Unassembled WGS sequence"/>
</dbReference>
<feature type="transmembrane region" description="Helical" evidence="2">
    <location>
        <begin position="12"/>
        <end position="28"/>
    </location>
</feature>
<keyword evidence="1" id="KW-0175">Coiled coil</keyword>
<keyword evidence="2" id="KW-0472">Membrane</keyword>
<organism evidence="3 4">
    <name type="scientific">Alteromonas stellipolaris</name>
    <dbReference type="NCBI Taxonomy" id="233316"/>
    <lineage>
        <taxon>Bacteria</taxon>
        <taxon>Pseudomonadati</taxon>
        <taxon>Pseudomonadota</taxon>
        <taxon>Gammaproteobacteria</taxon>
        <taxon>Alteromonadales</taxon>
        <taxon>Alteromonadaceae</taxon>
        <taxon>Alteromonas/Salinimonas group</taxon>
        <taxon>Alteromonas</taxon>
    </lineage>
</organism>
<feature type="coiled-coil region" evidence="1">
    <location>
        <begin position="115"/>
        <end position="145"/>
    </location>
</feature>
<protein>
    <submittedName>
        <fullName evidence="3">Uncharacterized protein</fullName>
    </submittedName>
</protein>
<dbReference type="AlphaFoldDB" id="A0AAW7Z1S4"/>
<evidence type="ECO:0000256" key="2">
    <source>
        <dbReference type="SAM" id="Phobius"/>
    </source>
</evidence>
<evidence type="ECO:0000313" key="3">
    <source>
        <dbReference type="EMBL" id="MDO6576197.1"/>
    </source>
</evidence>
<accession>A0AAW7Z1S4</accession>
<proteinExistence type="predicted"/>
<evidence type="ECO:0000313" key="4">
    <source>
        <dbReference type="Proteomes" id="UP001170717"/>
    </source>
</evidence>
<dbReference type="EMBL" id="JAUOQI010000001">
    <property type="protein sequence ID" value="MDO6576197.1"/>
    <property type="molecule type" value="Genomic_DNA"/>
</dbReference>